<dbReference type="AlphaFoldDB" id="A0AAV3XGF6"/>
<dbReference type="EMBL" id="BLAY01000047">
    <property type="protein sequence ID" value="GET38547.1"/>
    <property type="molecule type" value="Genomic_DNA"/>
</dbReference>
<gene>
    <name evidence="2" type="ORF">MiSe_33050</name>
</gene>
<dbReference type="Pfam" id="PF12323">
    <property type="entry name" value="HTH_OrfB_IS605"/>
    <property type="match status" value="1"/>
</dbReference>
<evidence type="ECO:0000313" key="3">
    <source>
        <dbReference type="Proteomes" id="UP001050975"/>
    </source>
</evidence>
<dbReference type="InterPro" id="IPR021027">
    <property type="entry name" value="Transposase_put_HTH"/>
</dbReference>
<sequence>MEKAYRYRFYPTVEQESLLRRTIGCVRLVFNRALAARTEAWYERQERVD</sequence>
<proteinExistence type="predicted"/>
<organism evidence="2 3">
    <name type="scientific">Microseira wollei NIES-4236</name>
    <dbReference type="NCBI Taxonomy" id="2530354"/>
    <lineage>
        <taxon>Bacteria</taxon>
        <taxon>Bacillati</taxon>
        <taxon>Cyanobacteriota</taxon>
        <taxon>Cyanophyceae</taxon>
        <taxon>Oscillatoriophycideae</taxon>
        <taxon>Aerosakkonematales</taxon>
        <taxon>Aerosakkonemataceae</taxon>
        <taxon>Microseira</taxon>
    </lineage>
</organism>
<reference evidence="2" key="1">
    <citation type="submission" date="2019-10" db="EMBL/GenBank/DDBJ databases">
        <title>Draft genome sequece of Microseira wollei NIES-4236.</title>
        <authorList>
            <person name="Yamaguchi H."/>
            <person name="Suzuki S."/>
            <person name="Kawachi M."/>
        </authorList>
    </citation>
    <scope>NUCLEOTIDE SEQUENCE</scope>
    <source>
        <strain evidence="2">NIES-4236</strain>
    </source>
</reference>
<feature type="domain" description="Transposase putative helix-turn-helix" evidence="1">
    <location>
        <begin position="1"/>
        <end position="45"/>
    </location>
</feature>
<evidence type="ECO:0000259" key="1">
    <source>
        <dbReference type="Pfam" id="PF12323"/>
    </source>
</evidence>
<accession>A0AAV3XGF6</accession>
<dbReference type="Proteomes" id="UP001050975">
    <property type="component" value="Unassembled WGS sequence"/>
</dbReference>
<evidence type="ECO:0000313" key="2">
    <source>
        <dbReference type="EMBL" id="GET38547.1"/>
    </source>
</evidence>
<name>A0AAV3XGF6_9CYAN</name>
<comment type="caution">
    <text evidence="2">The sequence shown here is derived from an EMBL/GenBank/DDBJ whole genome shotgun (WGS) entry which is preliminary data.</text>
</comment>
<protein>
    <submittedName>
        <fullName evidence="2">IS891/IS1136/IS1341 transposase</fullName>
    </submittedName>
</protein>
<keyword evidence="3" id="KW-1185">Reference proteome</keyword>